<organism evidence="2 3">
    <name type="scientific">Sinorhizobium fredii (strain USDA 257)</name>
    <dbReference type="NCBI Taxonomy" id="1185652"/>
    <lineage>
        <taxon>Bacteria</taxon>
        <taxon>Pseudomonadati</taxon>
        <taxon>Pseudomonadota</taxon>
        <taxon>Alphaproteobacteria</taxon>
        <taxon>Hyphomicrobiales</taxon>
        <taxon>Rhizobiaceae</taxon>
        <taxon>Sinorhizobium/Ensifer group</taxon>
        <taxon>Sinorhizobium</taxon>
    </lineage>
</organism>
<evidence type="ECO:0000256" key="1">
    <source>
        <dbReference type="SAM" id="MobiDB-lite"/>
    </source>
</evidence>
<feature type="region of interest" description="Disordered" evidence="1">
    <location>
        <begin position="86"/>
        <end position="106"/>
    </location>
</feature>
<dbReference type="KEGG" id="sfd:USDA257_c37290"/>
<reference evidence="2 3" key="1">
    <citation type="journal article" date="2012" name="J. Bacteriol.">
        <title>Complete genome sequence of the broad-host-range strain Sinorhizobium fredii USDA257.</title>
        <authorList>
            <person name="Schuldes J."/>
            <person name="Rodriguez Orbegoso M."/>
            <person name="Schmeisser C."/>
            <person name="Krishnan H.B."/>
            <person name="Daniel R."/>
            <person name="Streit W.R."/>
        </authorList>
    </citation>
    <scope>NUCLEOTIDE SEQUENCE [LARGE SCALE GENOMIC DNA]</scope>
    <source>
        <strain evidence="2 3">USDA 257</strain>
    </source>
</reference>
<protein>
    <submittedName>
        <fullName evidence="2">Uncharacterized protein</fullName>
    </submittedName>
</protein>
<dbReference type="EMBL" id="CP003563">
    <property type="protein sequence ID" value="AFL52278.1"/>
    <property type="molecule type" value="Genomic_DNA"/>
</dbReference>
<gene>
    <name evidence="2" type="ORF">USDA257_c37290</name>
</gene>
<sequence>MLVRHNDESIELDLRLPQSDCRRYRAIAANTAPPPIEQGFAGQLPECGREGSLEELSAAAIETTDSSVSRGIVRLGSGTMREPVLSLKARQSWKRDRPASEASAAG</sequence>
<proteinExistence type="predicted"/>
<accession>I3X8S2</accession>
<dbReference type="Proteomes" id="UP000006180">
    <property type="component" value="Chromosome"/>
</dbReference>
<evidence type="ECO:0000313" key="2">
    <source>
        <dbReference type="EMBL" id="AFL52278.1"/>
    </source>
</evidence>
<evidence type="ECO:0000313" key="3">
    <source>
        <dbReference type="Proteomes" id="UP000006180"/>
    </source>
</evidence>
<dbReference type="AlphaFoldDB" id="I3X8S2"/>
<dbReference type="HOGENOM" id="CLU_2221469_0_0_5"/>
<name>I3X8S2_SINF2</name>
<dbReference type="PATRIC" id="fig|1185652.3.peg.3870"/>